<evidence type="ECO:0008006" key="10">
    <source>
        <dbReference type="Google" id="ProtNLM"/>
    </source>
</evidence>
<name>A0A1B5KYM3_USTVR</name>
<feature type="region of interest" description="Disordered" evidence="5">
    <location>
        <begin position="121"/>
        <end position="162"/>
    </location>
</feature>
<dbReference type="EMBL" id="BBTG02000012">
    <property type="protein sequence ID" value="GAO15141.1"/>
    <property type="molecule type" value="Genomic_DNA"/>
</dbReference>
<dbReference type="GO" id="GO:0071944">
    <property type="term" value="C:cell periphery"/>
    <property type="evidence" value="ECO:0007669"/>
    <property type="project" value="UniProtKB-ARBA"/>
</dbReference>
<evidence type="ECO:0000256" key="1">
    <source>
        <dbReference type="ARBA" id="ARBA00004167"/>
    </source>
</evidence>
<keyword evidence="7" id="KW-0732">Signal</keyword>
<dbReference type="GO" id="GO:0016020">
    <property type="term" value="C:membrane"/>
    <property type="evidence" value="ECO:0007669"/>
    <property type="project" value="UniProtKB-SubCell"/>
</dbReference>
<organism evidence="8 9">
    <name type="scientific">Ustilaginoidea virens</name>
    <name type="common">Rice false smut fungus</name>
    <name type="synonym">Villosiclava virens</name>
    <dbReference type="NCBI Taxonomy" id="1159556"/>
    <lineage>
        <taxon>Eukaryota</taxon>
        <taxon>Fungi</taxon>
        <taxon>Dikarya</taxon>
        <taxon>Ascomycota</taxon>
        <taxon>Pezizomycotina</taxon>
        <taxon>Sordariomycetes</taxon>
        <taxon>Hypocreomycetidae</taxon>
        <taxon>Hypocreales</taxon>
        <taxon>Clavicipitaceae</taxon>
        <taxon>Ustilaginoidea</taxon>
    </lineage>
</organism>
<protein>
    <recommendedName>
        <fullName evidence="10">Extracellular membrane protein CFEM domain-containing protein</fullName>
    </recommendedName>
</protein>
<evidence type="ECO:0000256" key="5">
    <source>
        <dbReference type="SAM" id="MobiDB-lite"/>
    </source>
</evidence>
<dbReference type="InterPro" id="IPR051694">
    <property type="entry name" value="Immunoregulatory_rcpt-like"/>
</dbReference>
<dbReference type="PANTHER" id="PTHR15549:SF26">
    <property type="entry name" value="AXIAL BUDDING PATTERN PROTEIN 2-RELATED"/>
    <property type="match status" value="1"/>
</dbReference>
<feature type="signal peptide" evidence="7">
    <location>
        <begin position="1"/>
        <end position="22"/>
    </location>
</feature>
<comment type="subcellular location">
    <subcellularLocation>
        <location evidence="1">Membrane</location>
        <topology evidence="1">Single-pass membrane protein</topology>
    </subcellularLocation>
</comment>
<evidence type="ECO:0000256" key="6">
    <source>
        <dbReference type="SAM" id="Phobius"/>
    </source>
</evidence>
<comment type="caution">
    <text evidence="8">The sequence shown here is derived from an EMBL/GenBank/DDBJ whole genome shotgun (WGS) entry which is preliminary data.</text>
</comment>
<dbReference type="PANTHER" id="PTHR15549">
    <property type="entry name" value="PAIRED IMMUNOGLOBULIN-LIKE TYPE 2 RECEPTOR"/>
    <property type="match status" value="1"/>
</dbReference>
<proteinExistence type="predicted"/>
<accession>A0A1B5KYM3</accession>
<evidence type="ECO:0000256" key="4">
    <source>
        <dbReference type="ARBA" id="ARBA00023136"/>
    </source>
</evidence>
<evidence type="ECO:0000313" key="9">
    <source>
        <dbReference type="Proteomes" id="UP000054053"/>
    </source>
</evidence>
<keyword evidence="4 6" id="KW-0472">Membrane</keyword>
<dbReference type="AlphaFoldDB" id="A0A1B5KYM3"/>
<keyword evidence="2 6" id="KW-0812">Transmembrane</keyword>
<feature type="region of interest" description="Disordered" evidence="5">
    <location>
        <begin position="200"/>
        <end position="235"/>
    </location>
</feature>
<gene>
    <name evidence="8" type="ORF">UVI_02029610</name>
</gene>
<feature type="transmembrane region" description="Helical" evidence="6">
    <location>
        <begin position="169"/>
        <end position="194"/>
    </location>
</feature>
<evidence type="ECO:0000256" key="2">
    <source>
        <dbReference type="ARBA" id="ARBA00022692"/>
    </source>
</evidence>
<feature type="chain" id="PRO_5008577610" description="Extracellular membrane protein CFEM domain-containing protein" evidence="7">
    <location>
        <begin position="23"/>
        <end position="262"/>
    </location>
</feature>
<feature type="compositionally biased region" description="Low complexity" evidence="5">
    <location>
        <begin position="130"/>
        <end position="162"/>
    </location>
</feature>
<evidence type="ECO:0000256" key="7">
    <source>
        <dbReference type="SAM" id="SignalP"/>
    </source>
</evidence>
<feature type="compositionally biased region" description="Basic and acidic residues" evidence="5">
    <location>
        <begin position="226"/>
        <end position="235"/>
    </location>
</feature>
<sequence length="262" mass="26910">MTRFLPLALSLVAGLHILAVSGQESAASCIGRCTNTIRNNFADLKCPDANAAACFCQNPTFPSAILQCSSHCGATWDMISTYLVGDFCKKVPSTSTSSIAIAPSTSASSVASLLPSEGGAASATKSADPSTAGTVPTSSSSSTSSSTAESASPSATAAEGSASSGLSQAAVAGIGIGVGAAVIAVIGAIICMLLKRRKNKNGRNNDNMEISKPLPGSGRTYSSRQDNYRGGRDASFEKYNDIEMTSNRYEDMIPRTQPRTMV</sequence>
<reference evidence="9" key="1">
    <citation type="journal article" date="2016" name="Genome Announc.">
        <title>Genome sequence of Ustilaginoidea virens IPU010, a rice pathogenic fungus causing false smut.</title>
        <authorList>
            <person name="Kumagai T."/>
            <person name="Ishii T."/>
            <person name="Terai G."/>
            <person name="Umemura M."/>
            <person name="Machida M."/>
            <person name="Asai K."/>
        </authorList>
    </citation>
    <scope>NUCLEOTIDE SEQUENCE [LARGE SCALE GENOMIC DNA]</scope>
    <source>
        <strain evidence="9">IPU010</strain>
    </source>
</reference>
<dbReference type="Proteomes" id="UP000054053">
    <property type="component" value="Unassembled WGS sequence"/>
</dbReference>
<evidence type="ECO:0000313" key="8">
    <source>
        <dbReference type="EMBL" id="GAO15141.1"/>
    </source>
</evidence>
<evidence type="ECO:0000256" key="3">
    <source>
        <dbReference type="ARBA" id="ARBA00022989"/>
    </source>
</evidence>
<keyword evidence="3 6" id="KW-1133">Transmembrane helix</keyword>